<evidence type="ECO:0000313" key="7">
    <source>
        <dbReference type="Proteomes" id="UP000319941"/>
    </source>
</evidence>
<dbReference type="GO" id="GO:0003700">
    <property type="term" value="F:DNA-binding transcription factor activity"/>
    <property type="evidence" value="ECO:0007669"/>
    <property type="project" value="InterPro"/>
</dbReference>
<dbReference type="Proteomes" id="UP000319941">
    <property type="component" value="Unassembled WGS sequence"/>
</dbReference>
<dbReference type="InterPro" id="IPR036388">
    <property type="entry name" value="WH-like_DNA-bd_sf"/>
</dbReference>
<dbReference type="FunFam" id="1.10.10.10:FF:000001">
    <property type="entry name" value="LysR family transcriptional regulator"/>
    <property type="match status" value="1"/>
</dbReference>
<dbReference type="SUPFAM" id="SSF46785">
    <property type="entry name" value="Winged helix' DNA-binding domain"/>
    <property type="match status" value="1"/>
</dbReference>
<dbReference type="InterPro" id="IPR036390">
    <property type="entry name" value="WH_DNA-bd_sf"/>
</dbReference>
<dbReference type="GO" id="GO:0032993">
    <property type="term" value="C:protein-DNA complex"/>
    <property type="evidence" value="ECO:0007669"/>
    <property type="project" value="TreeGrafter"/>
</dbReference>
<evidence type="ECO:0000256" key="4">
    <source>
        <dbReference type="ARBA" id="ARBA00023163"/>
    </source>
</evidence>
<evidence type="ECO:0000256" key="2">
    <source>
        <dbReference type="ARBA" id="ARBA00023015"/>
    </source>
</evidence>
<dbReference type="RefSeq" id="WP_144727759.1">
    <property type="nucleotide sequence ID" value="NZ_CAWOWR010000137.1"/>
</dbReference>
<feature type="domain" description="HTH lysR-type" evidence="5">
    <location>
        <begin position="1"/>
        <end position="58"/>
    </location>
</feature>
<evidence type="ECO:0000313" key="6">
    <source>
        <dbReference type="EMBL" id="TVU69305.1"/>
    </source>
</evidence>
<dbReference type="InterPro" id="IPR000847">
    <property type="entry name" value="LysR_HTH_N"/>
</dbReference>
<sequence>MELRTLKTFVAVATLKSFSAAARELHTVQPAISRQIADLEAELGVSLLWRNTREVRVTAPGEALLEEAKRMLALEAQARKRVAMAASGQTGTLRIGYMSSACASFVPGLMRDFSVQHPDVTLVLHEMTAQQQLDAFAREEIDVGLSRPLPMELRETLAALPMYDDELMVVVPEGHRLARRKRLALRELSHEDFVLFQRDQATGLFDHIISACGDAGFSPRITRQPAMMQTLLSEVAAGLGLAIAPACIRRLQCDGCHFITLRPALGAVPLELHYPSTPSRPVIEAFVTLVETAIPAIRAQMA</sequence>
<dbReference type="PANTHER" id="PTHR30346">
    <property type="entry name" value="TRANSCRIPTIONAL DUAL REGULATOR HCAR-RELATED"/>
    <property type="match status" value="1"/>
</dbReference>
<dbReference type="Pfam" id="PF00126">
    <property type="entry name" value="HTH_1"/>
    <property type="match status" value="1"/>
</dbReference>
<keyword evidence="7" id="KW-1185">Reference proteome</keyword>
<comment type="caution">
    <text evidence="6">The sequence shown here is derived from an EMBL/GenBank/DDBJ whole genome shotgun (WGS) entry which is preliminary data.</text>
</comment>
<proteinExistence type="inferred from homology"/>
<evidence type="ECO:0000259" key="5">
    <source>
        <dbReference type="PROSITE" id="PS50931"/>
    </source>
</evidence>
<reference evidence="6 7" key="1">
    <citation type="submission" date="2019-07" db="EMBL/GenBank/DDBJ databases">
        <title>Diversity of Bacteria from Kongsfjorden, Arctic.</title>
        <authorList>
            <person name="Yu Y."/>
        </authorList>
    </citation>
    <scope>NUCLEOTIDE SEQUENCE [LARGE SCALE GENOMIC DNA]</scope>
    <source>
        <strain evidence="6 7">SM1923</strain>
    </source>
</reference>
<organism evidence="6 7">
    <name type="scientific">Cobetia crustatorum</name>
    <dbReference type="NCBI Taxonomy" id="553385"/>
    <lineage>
        <taxon>Bacteria</taxon>
        <taxon>Pseudomonadati</taxon>
        <taxon>Pseudomonadota</taxon>
        <taxon>Gammaproteobacteria</taxon>
        <taxon>Oceanospirillales</taxon>
        <taxon>Halomonadaceae</taxon>
        <taxon>Cobetia</taxon>
    </lineage>
</organism>
<dbReference type="Gene3D" id="3.40.190.10">
    <property type="entry name" value="Periplasmic binding protein-like II"/>
    <property type="match status" value="2"/>
</dbReference>
<protein>
    <submittedName>
        <fullName evidence="6">LysR family transcriptional regulator</fullName>
    </submittedName>
</protein>
<keyword evidence="3" id="KW-0238">DNA-binding</keyword>
<dbReference type="PRINTS" id="PR00039">
    <property type="entry name" value="HTHLYSR"/>
</dbReference>
<dbReference type="STRING" id="553385.GCA_000591415_03538"/>
<dbReference type="Gene3D" id="1.10.10.10">
    <property type="entry name" value="Winged helix-like DNA-binding domain superfamily/Winged helix DNA-binding domain"/>
    <property type="match status" value="1"/>
</dbReference>
<dbReference type="PROSITE" id="PS50931">
    <property type="entry name" value="HTH_LYSR"/>
    <property type="match status" value="1"/>
</dbReference>
<dbReference type="CDD" id="cd08414">
    <property type="entry name" value="PBP2_LTTR_aromatics_like"/>
    <property type="match status" value="1"/>
</dbReference>
<dbReference type="PANTHER" id="PTHR30346:SF0">
    <property type="entry name" value="HCA OPERON TRANSCRIPTIONAL ACTIVATOR HCAR"/>
    <property type="match status" value="1"/>
</dbReference>
<keyword evidence="2" id="KW-0805">Transcription regulation</keyword>
<evidence type="ECO:0000256" key="3">
    <source>
        <dbReference type="ARBA" id="ARBA00023125"/>
    </source>
</evidence>
<dbReference type="GO" id="GO:0003677">
    <property type="term" value="F:DNA binding"/>
    <property type="evidence" value="ECO:0007669"/>
    <property type="project" value="UniProtKB-KW"/>
</dbReference>
<comment type="similarity">
    <text evidence="1">Belongs to the LysR transcriptional regulatory family.</text>
</comment>
<dbReference type="SUPFAM" id="SSF53850">
    <property type="entry name" value="Periplasmic binding protein-like II"/>
    <property type="match status" value="1"/>
</dbReference>
<dbReference type="Pfam" id="PF03466">
    <property type="entry name" value="LysR_substrate"/>
    <property type="match status" value="1"/>
</dbReference>
<dbReference type="EMBL" id="VNFH01000008">
    <property type="protein sequence ID" value="TVU69305.1"/>
    <property type="molecule type" value="Genomic_DNA"/>
</dbReference>
<name>A0A558HJJ2_9GAMM</name>
<keyword evidence="4" id="KW-0804">Transcription</keyword>
<accession>A0A558HJJ2</accession>
<dbReference type="AlphaFoldDB" id="A0A558HJJ2"/>
<evidence type="ECO:0000256" key="1">
    <source>
        <dbReference type="ARBA" id="ARBA00009437"/>
    </source>
</evidence>
<dbReference type="OrthoDB" id="646694at2"/>
<dbReference type="InterPro" id="IPR005119">
    <property type="entry name" value="LysR_subst-bd"/>
</dbReference>
<gene>
    <name evidence="6" type="ORF">FQP86_12765</name>
</gene>